<dbReference type="GO" id="GO:0008233">
    <property type="term" value="F:peptidase activity"/>
    <property type="evidence" value="ECO:0007669"/>
    <property type="project" value="UniProtKB-KW"/>
</dbReference>
<evidence type="ECO:0000256" key="2">
    <source>
        <dbReference type="ARBA" id="ARBA00022670"/>
    </source>
</evidence>
<proteinExistence type="inferred from homology"/>
<evidence type="ECO:0000256" key="9">
    <source>
        <dbReference type="SAM" id="MobiDB-lite"/>
    </source>
</evidence>
<evidence type="ECO:0000256" key="3">
    <source>
        <dbReference type="ARBA" id="ARBA00022763"/>
    </source>
</evidence>
<evidence type="ECO:0000313" key="10">
    <source>
        <dbReference type="EMBL" id="MBB5039827.1"/>
    </source>
</evidence>
<keyword evidence="5" id="KW-0190">Covalent protein-DNA linkage</keyword>
<dbReference type="PANTHER" id="PTHR13604:SF0">
    <property type="entry name" value="ABASIC SITE PROCESSING PROTEIN HMCES"/>
    <property type="match status" value="1"/>
</dbReference>
<dbReference type="GO" id="GO:0006508">
    <property type="term" value="P:proteolysis"/>
    <property type="evidence" value="ECO:0007669"/>
    <property type="project" value="UniProtKB-KW"/>
</dbReference>
<protein>
    <recommendedName>
        <fullName evidence="8">Abasic site processing protein</fullName>
        <ecNumber evidence="8">3.4.-.-</ecNumber>
    </recommendedName>
</protein>
<organism evidence="10 11">
    <name type="scientific">Prosthecobacter dejongeii</name>
    <dbReference type="NCBI Taxonomy" id="48465"/>
    <lineage>
        <taxon>Bacteria</taxon>
        <taxon>Pseudomonadati</taxon>
        <taxon>Verrucomicrobiota</taxon>
        <taxon>Verrucomicrobiia</taxon>
        <taxon>Verrucomicrobiales</taxon>
        <taxon>Verrucomicrobiaceae</taxon>
        <taxon>Prosthecobacter</taxon>
    </lineage>
</organism>
<dbReference type="InterPro" id="IPR003738">
    <property type="entry name" value="SRAP"/>
</dbReference>
<accession>A0A7W8DRV6</accession>
<keyword evidence="6" id="KW-0238">DNA-binding</keyword>
<dbReference type="Gene3D" id="3.90.1680.10">
    <property type="entry name" value="SOS response associated peptidase-like"/>
    <property type="match status" value="1"/>
</dbReference>
<evidence type="ECO:0000256" key="5">
    <source>
        <dbReference type="ARBA" id="ARBA00023124"/>
    </source>
</evidence>
<dbReference type="Pfam" id="PF02586">
    <property type="entry name" value="SRAP"/>
    <property type="match status" value="1"/>
</dbReference>
<keyword evidence="3" id="KW-0227">DNA damage</keyword>
<evidence type="ECO:0000313" key="11">
    <source>
        <dbReference type="Proteomes" id="UP000534294"/>
    </source>
</evidence>
<comment type="similarity">
    <text evidence="1 8">Belongs to the SOS response-associated peptidase family.</text>
</comment>
<dbReference type="InterPro" id="IPR036590">
    <property type="entry name" value="SRAP-like"/>
</dbReference>
<keyword evidence="2 8" id="KW-0645">Protease</keyword>
<dbReference type="EMBL" id="JACHIF010000010">
    <property type="protein sequence ID" value="MBB5039827.1"/>
    <property type="molecule type" value="Genomic_DNA"/>
</dbReference>
<evidence type="ECO:0000256" key="7">
    <source>
        <dbReference type="ARBA" id="ARBA00023239"/>
    </source>
</evidence>
<dbReference type="GO" id="GO:0016829">
    <property type="term" value="F:lyase activity"/>
    <property type="evidence" value="ECO:0007669"/>
    <property type="project" value="UniProtKB-KW"/>
</dbReference>
<feature type="region of interest" description="Disordered" evidence="9">
    <location>
        <begin position="238"/>
        <end position="264"/>
    </location>
</feature>
<dbReference type="EC" id="3.4.-.-" evidence="8"/>
<keyword evidence="7" id="KW-0456">Lyase</keyword>
<dbReference type="GO" id="GO:0106300">
    <property type="term" value="P:protein-DNA covalent cross-linking repair"/>
    <property type="evidence" value="ECO:0007669"/>
    <property type="project" value="InterPro"/>
</dbReference>
<comment type="caution">
    <text evidence="10">The sequence shown here is derived from an EMBL/GenBank/DDBJ whole genome shotgun (WGS) entry which is preliminary data.</text>
</comment>
<keyword evidence="4 8" id="KW-0378">Hydrolase</keyword>
<dbReference type="AlphaFoldDB" id="A0A7W8DRV6"/>
<dbReference type="Proteomes" id="UP000534294">
    <property type="component" value="Unassembled WGS sequence"/>
</dbReference>
<dbReference type="RefSeq" id="WP_184211964.1">
    <property type="nucleotide sequence ID" value="NZ_JACHIF010000010.1"/>
</dbReference>
<sequence>MCGRLNQFAKLPALSLAGRALRVERRKDSGKEDVRSQAPSIHNLCPTDYADVLTMEESELVATRMRFGLIPSWAKGGKAEVNKKFRLTFNARSETIFELASYRQAVMQRRCLVPVTGWHEWPDRGTPYFIHNADGSPLLLAAIWDVWQSPLAEDQASGPMHTSMSVVTTPPGRYMAKFHDRSPLVLDGERALAWLSPGQAKEELQSFFQPYESELLEAYRVSNAALLPQNKSAESLVPISSPVPQMDDVSVADENETPELGLEL</sequence>
<evidence type="ECO:0000256" key="1">
    <source>
        <dbReference type="ARBA" id="ARBA00008136"/>
    </source>
</evidence>
<dbReference type="GO" id="GO:0003697">
    <property type="term" value="F:single-stranded DNA binding"/>
    <property type="evidence" value="ECO:0007669"/>
    <property type="project" value="InterPro"/>
</dbReference>
<reference evidence="10 11" key="1">
    <citation type="submission" date="2020-08" db="EMBL/GenBank/DDBJ databases">
        <title>Genomic Encyclopedia of Type Strains, Phase IV (KMG-IV): sequencing the most valuable type-strain genomes for metagenomic binning, comparative biology and taxonomic classification.</title>
        <authorList>
            <person name="Goeker M."/>
        </authorList>
    </citation>
    <scope>NUCLEOTIDE SEQUENCE [LARGE SCALE GENOMIC DNA]</scope>
    <source>
        <strain evidence="10 11">DSM 12251</strain>
    </source>
</reference>
<evidence type="ECO:0000256" key="6">
    <source>
        <dbReference type="ARBA" id="ARBA00023125"/>
    </source>
</evidence>
<evidence type="ECO:0000256" key="4">
    <source>
        <dbReference type="ARBA" id="ARBA00022801"/>
    </source>
</evidence>
<evidence type="ECO:0000256" key="8">
    <source>
        <dbReference type="RuleBase" id="RU364100"/>
    </source>
</evidence>
<dbReference type="SUPFAM" id="SSF143081">
    <property type="entry name" value="BB1717-like"/>
    <property type="match status" value="1"/>
</dbReference>
<keyword evidence="11" id="KW-1185">Reference proteome</keyword>
<name>A0A7W8DRV6_9BACT</name>
<dbReference type="PANTHER" id="PTHR13604">
    <property type="entry name" value="DC12-RELATED"/>
    <property type="match status" value="1"/>
</dbReference>
<gene>
    <name evidence="10" type="ORF">HNQ64_004105</name>
</gene>